<keyword evidence="6 10" id="KW-1015">Disulfide bond</keyword>
<feature type="non-terminal residue" evidence="13">
    <location>
        <position position="217"/>
    </location>
</feature>
<evidence type="ECO:0000256" key="11">
    <source>
        <dbReference type="RuleBase" id="RU366015"/>
    </source>
</evidence>
<feature type="disulfide bond" evidence="10">
    <location>
        <begin position="24"/>
        <end position="41"/>
    </location>
</feature>
<feature type="binding site" evidence="8">
    <location>
        <position position="106"/>
    </location>
    <ligand>
        <name>oxalate</name>
        <dbReference type="ChEBI" id="CHEBI:30623"/>
    </ligand>
</feature>
<dbReference type="InterPro" id="IPR014710">
    <property type="entry name" value="RmlC-like_jellyroll"/>
</dbReference>
<feature type="domain" description="Cupin type-1" evidence="12">
    <location>
        <begin position="56"/>
        <end position="211"/>
    </location>
</feature>
<evidence type="ECO:0000259" key="12">
    <source>
        <dbReference type="SMART" id="SM00835"/>
    </source>
</evidence>
<evidence type="ECO:0000256" key="4">
    <source>
        <dbReference type="ARBA" id="ARBA00022525"/>
    </source>
</evidence>
<dbReference type="Pfam" id="PF00190">
    <property type="entry name" value="Cupin_1"/>
    <property type="match status" value="1"/>
</dbReference>
<organism evidence="13 14">
    <name type="scientific">Genlisea aurea</name>
    <dbReference type="NCBI Taxonomy" id="192259"/>
    <lineage>
        <taxon>Eukaryota</taxon>
        <taxon>Viridiplantae</taxon>
        <taxon>Streptophyta</taxon>
        <taxon>Embryophyta</taxon>
        <taxon>Tracheophyta</taxon>
        <taxon>Spermatophyta</taxon>
        <taxon>Magnoliopsida</taxon>
        <taxon>eudicotyledons</taxon>
        <taxon>Gunneridae</taxon>
        <taxon>Pentapetalae</taxon>
        <taxon>asterids</taxon>
        <taxon>lamiids</taxon>
        <taxon>Lamiales</taxon>
        <taxon>Lentibulariaceae</taxon>
        <taxon>Genlisea</taxon>
    </lineage>
</organism>
<comment type="similarity">
    <text evidence="2 11">Belongs to the germin family.</text>
</comment>
<feature type="binding site" evidence="9">
    <location>
        <position position="111"/>
    </location>
    <ligand>
        <name>Mn(2+)</name>
        <dbReference type="ChEBI" id="CHEBI:29035"/>
    </ligand>
</feature>
<evidence type="ECO:0000313" key="14">
    <source>
        <dbReference type="Proteomes" id="UP000015453"/>
    </source>
</evidence>
<feature type="non-terminal residue" evidence="13">
    <location>
        <position position="1"/>
    </location>
</feature>
<dbReference type="Proteomes" id="UP000015453">
    <property type="component" value="Unassembled WGS sequence"/>
</dbReference>
<dbReference type="OrthoDB" id="1921208at2759"/>
<comment type="subcellular location">
    <subcellularLocation>
        <location evidence="1 11">Secreted</location>
        <location evidence="1 11">Extracellular space</location>
        <location evidence="1 11">Apoplast</location>
    </subcellularLocation>
</comment>
<keyword evidence="4 11" id="KW-0964">Secreted</keyword>
<keyword evidence="3 11" id="KW-0052">Apoplast</keyword>
<dbReference type="InterPro" id="IPR001929">
    <property type="entry name" value="Germin"/>
</dbReference>
<protein>
    <recommendedName>
        <fullName evidence="11">Germin-like protein</fullName>
    </recommendedName>
</protein>
<dbReference type="PANTHER" id="PTHR31238">
    <property type="entry name" value="GERMIN-LIKE PROTEIN SUBFAMILY 3 MEMBER 3"/>
    <property type="match status" value="1"/>
</dbReference>
<keyword evidence="5 8" id="KW-0479">Metal-binding</keyword>
<feature type="binding site" evidence="9">
    <location>
        <position position="106"/>
    </location>
    <ligand>
        <name>Mn(2+)</name>
        <dbReference type="ChEBI" id="CHEBI:29035"/>
    </ligand>
</feature>
<dbReference type="FunFam" id="2.60.120.10:FF:000005">
    <property type="entry name" value="Germin-like protein subfamily 1 member 8"/>
    <property type="match status" value="1"/>
</dbReference>
<dbReference type="GO" id="GO:0030145">
    <property type="term" value="F:manganese ion binding"/>
    <property type="evidence" value="ECO:0007669"/>
    <property type="project" value="UniProtKB-UniRule"/>
</dbReference>
<dbReference type="PRINTS" id="PR00325">
    <property type="entry name" value="GERMIN"/>
</dbReference>
<evidence type="ECO:0000256" key="8">
    <source>
        <dbReference type="PIRSR" id="PIRSR601929-1"/>
    </source>
</evidence>
<comment type="caution">
    <text evidence="13">The sequence shown here is derived from an EMBL/GenBank/DDBJ whole genome shotgun (WGS) entry which is preliminary data.</text>
</comment>
<dbReference type="EMBL" id="AUSU01000651">
    <property type="protein sequence ID" value="EPS72885.1"/>
    <property type="molecule type" value="Genomic_DNA"/>
</dbReference>
<dbReference type="PROSITE" id="PS00725">
    <property type="entry name" value="GERMIN"/>
    <property type="match status" value="1"/>
</dbReference>
<gene>
    <name evidence="13" type="ORF">M569_01874</name>
</gene>
<keyword evidence="7 8" id="KW-0464">Manganese</keyword>
<evidence type="ECO:0000256" key="1">
    <source>
        <dbReference type="ARBA" id="ARBA00004271"/>
    </source>
</evidence>
<keyword evidence="14" id="KW-1185">Reference proteome</keyword>
<evidence type="ECO:0000256" key="3">
    <source>
        <dbReference type="ARBA" id="ARBA00022523"/>
    </source>
</evidence>
<evidence type="ECO:0000256" key="7">
    <source>
        <dbReference type="ARBA" id="ARBA00023211"/>
    </source>
</evidence>
<sequence length="217" mass="23286">ILLILTSSLPFNHASDPDPQQDFCIAASTVNETVFVNGLLCKDPSKAVANDFYLQANFTEPANASNPLGLGVTRATVAQFPGLNTLGVSFVRFDYAPKGINPPHIHPRASEILFLLNGKLNVGFVTSNPSYPTVKNKLFEKNLSAGDLFVFPKGLIHYQYNYGNESAVAFAALGSQSGGLITVANAVFGSDPFIDSSVLEKAFGVGKKEIVDLEKQF</sequence>
<dbReference type="AlphaFoldDB" id="S8D0K4"/>
<dbReference type="SUPFAM" id="SSF51182">
    <property type="entry name" value="RmlC-like cupins"/>
    <property type="match status" value="1"/>
</dbReference>
<accession>S8D0K4</accession>
<dbReference type="CDD" id="cd02241">
    <property type="entry name" value="cupin_OxOx"/>
    <property type="match status" value="1"/>
</dbReference>
<dbReference type="InterPro" id="IPR006045">
    <property type="entry name" value="Cupin_1"/>
</dbReference>
<evidence type="ECO:0000256" key="10">
    <source>
        <dbReference type="PIRSR" id="PIRSR601929-3"/>
    </source>
</evidence>
<evidence type="ECO:0000313" key="13">
    <source>
        <dbReference type="EMBL" id="EPS72885.1"/>
    </source>
</evidence>
<feature type="binding site" evidence="8">
    <location>
        <position position="101"/>
    </location>
    <ligand>
        <name>oxalate</name>
        <dbReference type="ChEBI" id="CHEBI:30623"/>
    </ligand>
</feature>
<feature type="binding site" evidence="9">
    <location>
        <position position="157"/>
    </location>
    <ligand>
        <name>Mn(2+)</name>
        <dbReference type="ChEBI" id="CHEBI:29035"/>
    </ligand>
</feature>
<feature type="binding site" evidence="8">
    <location>
        <position position="111"/>
    </location>
    <ligand>
        <name>oxalate</name>
        <dbReference type="ChEBI" id="CHEBI:30623"/>
    </ligand>
</feature>
<evidence type="ECO:0000256" key="2">
    <source>
        <dbReference type="ARBA" id="ARBA00007456"/>
    </source>
</evidence>
<dbReference type="Gene3D" id="2.60.120.10">
    <property type="entry name" value="Jelly Rolls"/>
    <property type="match status" value="1"/>
</dbReference>
<dbReference type="InterPro" id="IPR011051">
    <property type="entry name" value="RmlC_Cupin_sf"/>
</dbReference>
<dbReference type="SMART" id="SM00835">
    <property type="entry name" value="Cupin_1"/>
    <property type="match status" value="1"/>
</dbReference>
<dbReference type="InterPro" id="IPR019780">
    <property type="entry name" value="Germin_Mn-BS"/>
</dbReference>
<evidence type="ECO:0000256" key="6">
    <source>
        <dbReference type="ARBA" id="ARBA00023157"/>
    </source>
</evidence>
<reference evidence="13 14" key="1">
    <citation type="journal article" date="2013" name="BMC Genomics">
        <title>The miniature genome of a carnivorous plant Genlisea aurea contains a low number of genes and short non-coding sequences.</title>
        <authorList>
            <person name="Leushkin E.V."/>
            <person name="Sutormin R.A."/>
            <person name="Nabieva E.R."/>
            <person name="Penin A.A."/>
            <person name="Kondrashov A.S."/>
            <person name="Logacheva M.D."/>
        </authorList>
    </citation>
    <scope>NUCLEOTIDE SEQUENCE [LARGE SCALE GENOMIC DNA]</scope>
</reference>
<feature type="binding site" evidence="9">
    <location>
        <position position="104"/>
    </location>
    <ligand>
        <name>Mn(2+)</name>
        <dbReference type="ChEBI" id="CHEBI:29035"/>
    </ligand>
</feature>
<name>S8D0K4_9LAMI</name>
<dbReference type="GO" id="GO:0048046">
    <property type="term" value="C:apoplast"/>
    <property type="evidence" value="ECO:0007669"/>
    <property type="project" value="UniProtKB-SubCell"/>
</dbReference>
<proteinExistence type="inferred from homology"/>
<evidence type="ECO:0000256" key="9">
    <source>
        <dbReference type="PIRSR" id="PIRSR601929-2"/>
    </source>
</evidence>
<evidence type="ECO:0000256" key="5">
    <source>
        <dbReference type="ARBA" id="ARBA00022723"/>
    </source>
</evidence>